<sequence length="213" mass="22785">MDQPWTTARLVAFDLEGTGRQDGDNEAILEVGVVPLASGHPDMTGAYQSLVNPGRRIQRRPWISPGLTNDALATAPTLDTVEPELAARLNDAYIVGHNVHVDWRLLSLRCPALRPAGLIDTLKLDRAVNKGNQKRTLTALLDAYELSDQVNALAAGGQAHRALWDAAGAGLLLQTLARELGRGEDISAGQLYKAAAVPLQADSSSDPEQISLL</sequence>
<dbReference type="PANTHER" id="PTHR30231:SF4">
    <property type="entry name" value="PROTEIN NEN2"/>
    <property type="match status" value="1"/>
</dbReference>
<dbReference type="Proteomes" id="UP000253094">
    <property type="component" value="Unassembled WGS sequence"/>
</dbReference>
<keyword evidence="3 5" id="KW-0269">Exonuclease</keyword>
<dbReference type="InterPro" id="IPR012337">
    <property type="entry name" value="RNaseH-like_sf"/>
</dbReference>
<evidence type="ECO:0000259" key="4">
    <source>
        <dbReference type="SMART" id="SM00479"/>
    </source>
</evidence>
<proteinExistence type="predicted"/>
<evidence type="ECO:0000256" key="3">
    <source>
        <dbReference type="ARBA" id="ARBA00022839"/>
    </source>
</evidence>
<evidence type="ECO:0000256" key="2">
    <source>
        <dbReference type="ARBA" id="ARBA00022801"/>
    </source>
</evidence>
<comment type="caution">
    <text evidence="5">The sequence shown here is derived from an EMBL/GenBank/DDBJ whole genome shotgun (WGS) entry which is preliminary data.</text>
</comment>
<protein>
    <submittedName>
        <fullName evidence="5">3'-5' exonuclease</fullName>
    </submittedName>
</protein>
<dbReference type="Pfam" id="PF00929">
    <property type="entry name" value="RNase_T"/>
    <property type="match status" value="1"/>
</dbReference>
<keyword evidence="2" id="KW-0378">Hydrolase</keyword>
<evidence type="ECO:0000313" key="5">
    <source>
        <dbReference type="EMBL" id="RCG17796.1"/>
    </source>
</evidence>
<dbReference type="SUPFAM" id="SSF53098">
    <property type="entry name" value="Ribonuclease H-like"/>
    <property type="match status" value="1"/>
</dbReference>
<gene>
    <name evidence="5" type="ORF">DQ384_39565</name>
</gene>
<evidence type="ECO:0000256" key="1">
    <source>
        <dbReference type="ARBA" id="ARBA00022722"/>
    </source>
</evidence>
<dbReference type="SMART" id="SM00479">
    <property type="entry name" value="EXOIII"/>
    <property type="match status" value="1"/>
</dbReference>
<feature type="domain" description="Exonuclease" evidence="4">
    <location>
        <begin position="9"/>
        <end position="182"/>
    </location>
</feature>
<evidence type="ECO:0000313" key="6">
    <source>
        <dbReference type="Proteomes" id="UP000253094"/>
    </source>
</evidence>
<dbReference type="InterPro" id="IPR013520">
    <property type="entry name" value="Ribonucl_H"/>
</dbReference>
<dbReference type="AlphaFoldDB" id="A0A367EI82"/>
<name>A0A367EI82_9ACTN</name>
<dbReference type="Gene3D" id="3.30.420.10">
    <property type="entry name" value="Ribonuclease H-like superfamily/Ribonuclease H"/>
    <property type="match status" value="1"/>
</dbReference>
<accession>A0A367EI82</accession>
<dbReference type="PANTHER" id="PTHR30231">
    <property type="entry name" value="DNA POLYMERASE III SUBUNIT EPSILON"/>
    <property type="match status" value="1"/>
</dbReference>
<dbReference type="CDD" id="cd06127">
    <property type="entry name" value="DEDDh"/>
    <property type="match status" value="1"/>
</dbReference>
<dbReference type="GO" id="GO:0008408">
    <property type="term" value="F:3'-5' exonuclease activity"/>
    <property type="evidence" value="ECO:0007669"/>
    <property type="project" value="TreeGrafter"/>
</dbReference>
<reference evidence="5 6" key="1">
    <citation type="submission" date="2018-06" db="EMBL/GenBank/DDBJ databases">
        <title>Sphaerisporangium craniellae sp. nov., isolated from a marine sponge in the South China Sea.</title>
        <authorList>
            <person name="Li L."/>
        </authorList>
    </citation>
    <scope>NUCLEOTIDE SEQUENCE [LARGE SCALE GENOMIC DNA]</scope>
    <source>
        <strain evidence="5 6">CCTCC AA 208026</strain>
    </source>
</reference>
<dbReference type="RefSeq" id="WP_114034029.1">
    <property type="nucleotide sequence ID" value="NZ_QOIL01000040.1"/>
</dbReference>
<organism evidence="5 6">
    <name type="scientific">Sphaerisporangium album</name>
    <dbReference type="NCBI Taxonomy" id="509200"/>
    <lineage>
        <taxon>Bacteria</taxon>
        <taxon>Bacillati</taxon>
        <taxon>Actinomycetota</taxon>
        <taxon>Actinomycetes</taxon>
        <taxon>Streptosporangiales</taxon>
        <taxon>Streptosporangiaceae</taxon>
        <taxon>Sphaerisporangium</taxon>
    </lineage>
</organism>
<dbReference type="InterPro" id="IPR036397">
    <property type="entry name" value="RNaseH_sf"/>
</dbReference>
<dbReference type="GO" id="GO:0003676">
    <property type="term" value="F:nucleic acid binding"/>
    <property type="evidence" value="ECO:0007669"/>
    <property type="project" value="InterPro"/>
</dbReference>
<keyword evidence="6" id="KW-1185">Reference proteome</keyword>
<dbReference type="OrthoDB" id="9803913at2"/>
<keyword evidence="1" id="KW-0540">Nuclease</keyword>
<dbReference type="EMBL" id="QOIL01000040">
    <property type="protein sequence ID" value="RCG17796.1"/>
    <property type="molecule type" value="Genomic_DNA"/>
</dbReference>